<accession>A0A1H3IBC5</accession>
<dbReference type="Proteomes" id="UP000199170">
    <property type="component" value="Unassembled WGS sequence"/>
</dbReference>
<dbReference type="PANTHER" id="PTHR43353">
    <property type="entry name" value="SUCCINATE-SEMIALDEHYDE DEHYDROGENASE, MITOCHONDRIAL"/>
    <property type="match status" value="1"/>
</dbReference>
<evidence type="ECO:0000259" key="7">
    <source>
        <dbReference type="Pfam" id="PF00171"/>
    </source>
</evidence>
<dbReference type="OrthoDB" id="6342at2157"/>
<dbReference type="InterPro" id="IPR016163">
    <property type="entry name" value="Ald_DH_C"/>
</dbReference>
<evidence type="ECO:0000256" key="1">
    <source>
        <dbReference type="ARBA" id="ARBA00009986"/>
    </source>
</evidence>
<gene>
    <name evidence="8" type="ORF">SAMN04487946_109106</name>
</gene>
<name>A0A1H3IBC5_9EURY</name>
<dbReference type="InterPro" id="IPR016161">
    <property type="entry name" value="Ald_DH/histidinol_DH"/>
</dbReference>
<dbReference type="GO" id="GO:0009450">
    <property type="term" value="P:gamma-aminobutyric acid catabolic process"/>
    <property type="evidence" value="ECO:0007669"/>
    <property type="project" value="TreeGrafter"/>
</dbReference>
<comment type="subunit">
    <text evidence="2">Homotetramer.</text>
</comment>
<comment type="similarity">
    <text evidence="1 5">Belongs to the aldehyde dehydrogenase family.</text>
</comment>
<dbReference type="InterPro" id="IPR050740">
    <property type="entry name" value="Aldehyde_DH_Superfamily"/>
</dbReference>
<dbReference type="SUPFAM" id="SSF53720">
    <property type="entry name" value="ALDH-like"/>
    <property type="match status" value="1"/>
</dbReference>
<dbReference type="STRING" id="660517.SAMN04487946_109106"/>
<evidence type="ECO:0000313" key="8">
    <source>
        <dbReference type="EMBL" id="SDY25010.1"/>
    </source>
</evidence>
<sequence length="482" mass="51579">MTAEFSDTPLYIDGEWHAPTSDDSIPVSDPTTGAVVDSVPSGTEEDVRRATEAARSAQPDWERRPAKERGDLLREVADVIESHAETLAETLVTEQGKTSSVAEYEIRAAADIARYMSEWDRRIEGDVVPGSEPRQSINLVRKPYGVVAGIIPWNFPISVFVRKFAPALVTGNTTVLKPSELTPLTTLELVDILDREVDLPPGVLNVVTGGGAVGAGLVSDDEVDYVTMTGNVETGKAIMRNAADDLTRVSLELGGKAPAIVADDADVESAVENIVASRTINAGQACTCVERVYVHADVREEFEAQFVAAMEALEIGDPRDDPDMGPQVSAGELEKTQAAIRGAVEQGATVLTGGESVAEPPTSDGHWVEPTVLGDVDQEMDVVSEEVFGPVAPIVEVDSVDQAVAYANDSRYGLSSYVFTESYRDAMQVAEDLDFGETFINGSGGAQQGHHIGWNESGLGGEDGKHGALKYTQIKSVYHNFQ</sequence>
<dbReference type="FunFam" id="3.40.309.10:FF:000009">
    <property type="entry name" value="Aldehyde dehydrogenase A"/>
    <property type="match status" value="1"/>
</dbReference>
<evidence type="ECO:0000256" key="6">
    <source>
        <dbReference type="SAM" id="MobiDB-lite"/>
    </source>
</evidence>
<keyword evidence="3 5" id="KW-0560">Oxidoreductase</keyword>
<dbReference type="NCBIfam" id="NF007497">
    <property type="entry name" value="PRK10090.1"/>
    <property type="match status" value="1"/>
</dbReference>
<evidence type="ECO:0000256" key="2">
    <source>
        <dbReference type="ARBA" id="ARBA00011881"/>
    </source>
</evidence>
<feature type="active site" evidence="4">
    <location>
        <position position="252"/>
    </location>
</feature>
<organism evidence="8 9">
    <name type="scientific">Halobellus clavatus</name>
    <dbReference type="NCBI Taxonomy" id="660517"/>
    <lineage>
        <taxon>Archaea</taxon>
        <taxon>Methanobacteriati</taxon>
        <taxon>Methanobacteriota</taxon>
        <taxon>Stenosarchaea group</taxon>
        <taxon>Halobacteria</taxon>
        <taxon>Halobacteriales</taxon>
        <taxon>Haloferacaceae</taxon>
        <taxon>Halobellus</taxon>
    </lineage>
</organism>
<evidence type="ECO:0000256" key="5">
    <source>
        <dbReference type="RuleBase" id="RU003345"/>
    </source>
</evidence>
<dbReference type="Gene3D" id="3.40.309.10">
    <property type="entry name" value="Aldehyde Dehydrogenase, Chain A, domain 2"/>
    <property type="match status" value="1"/>
</dbReference>
<dbReference type="EMBL" id="FNPB01000009">
    <property type="protein sequence ID" value="SDY25010.1"/>
    <property type="molecule type" value="Genomic_DNA"/>
</dbReference>
<dbReference type="InterPro" id="IPR015590">
    <property type="entry name" value="Aldehyde_DH_dom"/>
</dbReference>
<proteinExistence type="inferred from homology"/>
<evidence type="ECO:0000313" key="9">
    <source>
        <dbReference type="Proteomes" id="UP000199170"/>
    </source>
</evidence>
<reference evidence="9" key="1">
    <citation type="submission" date="2016-10" db="EMBL/GenBank/DDBJ databases">
        <authorList>
            <person name="Varghese N."/>
            <person name="Submissions S."/>
        </authorList>
    </citation>
    <scope>NUCLEOTIDE SEQUENCE [LARGE SCALE GENOMIC DNA]</scope>
    <source>
        <strain evidence="9">CGMCC 1.10118</strain>
    </source>
</reference>
<dbReference type="AlphaFoldDB" id="A0A1H3IBC5"/>
<dbReference type="PANTHER" id="PTHR43353:SF5">
    <property type="entry name" value="SUCCINATE-SEMIALDEHYDE DEHYDROGENASE, MITOCHONDRIAL"/>
    <property type="match status" value="1"/>
</dbReference>
<feature type="domain" description="Aldehyde dehydrogenase" evidence="7">
    <location>
        <begin position="16"/>
        <end position="477"/>
    </location>
</feature>
<dbReference type="Pfam" id="PF00171">
    <property type="entry name" value="Aldedh"/>
    <property type="match status" value="1"/>
</dbReference>
<dbReference type="RefSeq" id="WP_089768070.1">
    <property type="nucleotide sequence ID" value="NZ_FNPB01000009.1"/>
</dbReference>
<evidence type="ECO:0000256" key="3">
    <source>
        <dbReference type="ARBA" id="ARBA00023002"/>
    </source>
</evidence>
<dbReference type="InterPro" id="IPR029510">
    <property type="entry name" value="Ald_DH_CS_GLU"/>
</dbReference>
<keyword evidence="9" id="KW-1185">Reference proteome</keyword>
<evidence type="ECO:0000256" key="4">
    <source>
        <dbReference type="PROSITE-ProRule" id="PRU10007"/>
    </source>
</evidence>
<protein>
    <submittedName>
        <fullName evidence="8">Lactaldehyde dehydrogenase / glycolaldehyde dehydrogenase</fullName>
    </submittedName>
</protein>
<dbReference type="InterPro" id="IPR016162">
    <property type="entry name" value="Ald_DH_N"/>
</dbReference>
<dbReference type="GO" id="GO:0004777">
    <property type="term" value="F:succinate-semialdehyde dehydrogenase (NAD+) activity"/>
    <property type="evidence" value="ECO:0007669"/>
    <property type="project" value="TreeGrafter"/>
</dbReference>
<dbReference type="PROSITE" id="PS00687">
    <property type="entry name" value="ALDEHYDE_DEHYDR_GLU"/>
    <property type="match status" value="1"/>
</dbReference>
<dbReference type="FunFam" id="3.40.605.10:FF:000007">
    <property type="entry name" value="NAD/NADP-dependent betaine aldehyde dehydrogenase"/>
    <property type="match status" value="1"/>
</dbReference>
<feature type="region of interest" description="Disordered" evidence="6">
    <location>
        <begin position="1"/>
        <end position="68"/>
    </location>
</feature>
<dbReference type="Gene3D" id="3.40.605.10">
    <property type="entry name" value="Aldehyde Dehydrogenase, Chain A, domain 1"/>
    <property type="match status" value="1"/>
</dbReference>